<feature type="transmembrane region" description="Helical" evidence="1">
    <location>
        <begin position="124"/>
        <end position="142"/>
    </location>
</feature>
<accession>A0A1Q3CFU7</accession>
<proteinExistence type="predicted"/>
<dbReference type="AlphaFoldDB" id="A0A1Q3CFU7"/>
<dbReference type="Proteomes" id="UP000187406">
    <property type="component" value="Unassembled WGS sequence"/>
</dbReference>
<dbReference type="EMBL" id="BDDD01001918">
    <property type="protein sequence ID" value="GAV79136.1"/>
    <property type="molecule type" value="Genomic_DNA"/>
</dbReference>
<evidence type="ECO:0000313" key="2">
    <source>
        <dbReference type="EMBL" id="GAV79136.1"/>
    </source>
</evidence>
<gene>
    <name evidence="2" type="ORF">CFOL_v3_22601</name>
</gene>
<dbReference type="InParanoid" id="A0A1Q3CFU7"/>
<keyword evidence="1" id="KW-0472">Membrane</keyword>
<evidence type="ECO:0000256" key="1">
    <source>
        <dbReference type="SAM" id="Phobius"/>
    </source>
</evidence>
<keyword evidence="3" id="KW-1185">Reference proteome</keyword>
<comment type="caution">
    <text evidence="2">The sequence shown here is derived from an EMBL/GenBank/DDBJ whole genome shotgun (WGS) entry which is preliminary data.</text>
</comment>
<evidence type="ECO:0000313" key="3">
    <source>
        <dbReference type="Proteomes" id="UP000187406"/>
    </source>
</evidence>
<keyword evidence="1" id="KW-1133">Transmembrane helix</keyword>
<name>A0A1Q3CFU7_CEPFO</name>
<keyword evidence="1" id="KW-0812">Transmembrane</keyword>
<protein>
    <submittedName>
        <fullName evidence="2">Uncharacterized protein</fullName>
    </submittedName>
</protein>
<organism evidence="2 3">
    <name type="scientific">Cephalotus follicularis</name>
    <name type="common">Albany pitcher plant</name>
    <dbReference type="NCBI Taxonomy" id="3775"/>
    <lineage>
        <taxon>Eukaryota</taxon>
        <taxon>Viridiplantae</taxon>
        <taxon>Streptophyta</taxon>
        <taxon>Embryophyta</taxon>
        <taxon>Tracheophyta</taxon>
        <taxon>Spermatophyta</taxon>
        <taxon>Magnoliopsida</taxon>
        <taxon>eudicotyledons</taxon>
        <taxon>Gunneridae</taxon>
        <taxon>Pentapetalae</taxon>
        <taxon>rosids</taxon>
        <taxon>fabids</taxon>
        <taxon>Oxalidales</taxon>
        <taxon>Cephalotaceae</taxon>
        <taxon>Cephalotus</taxon>
    </lineage>
</organism>
<reference evidence="3" key="1">
    <citation type="submission" date="2016-04" db="EMBL/GenBank/DDBJ databases">
        <title>Cephalotus genome sequencing.</title>
        <authorList>
            <person name="Fukushima K."/>
            <person name="Hasebe M."/>
            <person name="Fang X."/>
        </authorList>
    </citation>
    <scope>NUCLEOTIDE SEQUENCE [LARGE SCALE GENOMIC DNA]</scope>
    <source>
        <strain evidence="3">cv. St1</strain>
    </source>
</reference>
<sequence>MTIETDSSWTTGVFKMPSSNLSPMPTVLCWPEQISAVVGTPSAKFMSLCLDVLVAVTMPSGLLPCWRPLLQDYYWPLKPLLSPRPFICSARSLNASGNYNSWILSIPEPDEFQCCYIRISSCKLLISTVFCFLVCVNLRLVYNHLMFFLKQI</sequence>